<dbReference type="Pfam" id="PF09148">
    <property type="entry name" value="DUF1934"/>
    <property type="match status" value="1"/>
</dbReference>
<gene>
    <name evidence="1" type="ORF">H8S00_10435</name>
</gene>
<name>A0ABR7F479_9FIRM</name>
<dbReference type="Proteomes" id="UP000597877">
    <property type="component" value="Unassembled WGS sequence"/>
</dbReference>
<keyword evidence="2" id="KW-1185">Reference proteome</keyword>
<evidence type="ECO:0000313" key="2">
    <source>
        <dbReference type="Proteomes" id="UP000597877"/>
    </source>
</evidence>
<accession>A0ABR7F479</accession>
<reference evidence="1 2" key="1">
    <citation type="submission" date="2020-08" db="EMBL/GenBank/DDBJ databases">
        <title>Genome public.</title>
        <authorList>
            <person name="Liu C."/>
            <person name="Sun Q."/>
        </authorList>
    </citation>
    <scope>NUCLEOTIDE SEQUENCE [LARGE SCALE GENOMIC DNA]</scope>
    <source>
        <strain evidence="1 2">BX4</strain>
    </source>
</reference>
<evidence type="ECO:0000313" key="1">
    <source>
        <dbReference type="EMBL" id="MBC5668402.1"/>
    </source>
</evidence>
<dbReference type="InterPro" id="IPR015231">
    <property type="entry name" value="DUF1934"/>
</dbReference>
<protein>
    <submittedName>
        <fullName evidence="1">DUF1934 domain-containing protein</fullName>
    </submittedName>
</protein>
<sequence length="140" mass="15876">MVNSKVIVKVKGLQIVEETGDSVETVTPGKYYTRNSKHYVTYEDIDDETGVKTKNIIKFNDSFAEVKRSGFMSGKMIFEKGKNNQALHSTPYGDLLMEVLTKDINVVEEKDKINLKIAYELYANNSKISDSEIEIDLSRV</sequence>
<proteinExistence type="predicted"/>
<dbReference type="InterPro" id="IPR012674">
    <property type="entry name" value="Calycin"/>
</dbReference>
<comment type="caution">
    <text evidence="1">The sequence shown here is derived from an EMBL/GenBank/DDBJ whole genome shotgun (WGS) entry which is preliminary data.</text>
</comment>
<dbReference type="EMBL" id="JACOOZ010000007">
    <property type="protein sequence ID" value="MBC5668402.1"/>
    <property type="molecule type" value="Genomic_DNA"/>
</dbReference>
<dbReference type="SUPFAM" id="SSF50814">
    <property type="entry name" value="Lipocalins"/>
    <property type="match status" value="1"/>
</dbReference>
<dbReference type="RefSeq" id="WP_118589988.1">
    <property type="nucleotide sequence ID" value="NZ_JACOOZ010000007.1"/>
</dbReference>
<organism evidence="1 2">
    <name type="scientific">Eubacterium segne</name>
    <dbReference type="NCBI Taxonomy" id="2763045"/>
    <lineage>
        <taxon>Bacteria</taxon>
        <taxon>Bacillati</taxon>
        <taxon>Bacillota</taxon>
        <taxon>Clostridia</taxon>
        <taxon>Eubacteriales</taxon>
        <taxon>Eubacteriaceae</taxon>
        <taxon>Eubacterium</taxon>
    </lineage>
</organism>
<dbReference type="Gene3D" id="2.40.128.20">
    <property type="match status" value="1"/>
</dbReference>